<accession>A0AAV3GTI4</accession>
<reference evidence="1 2" key="1">
    <citation type="submission" date="2012-04" db="EMBL/GenBank/DDBJ databases">
        <authorList>
            <person name="Weinstock G."/>
            <person name="Sodergren E."/>
            <person name="Lobos E.A."/>
            <person name="Fulton L."/>
            <person name="Fulton R."/>
            <person name="Courtney L."/>
            <person name="Fronick C."/>
            <person name="O'Laughlin M."/>
            <person name="Godfrey J."/>
            <person name="Wilson R.M."/>
            <person name="Miner T."/>
            <person name="Farmer C."/>
            <person name="Delehaunty K."/>
            <person name="Cordes M."/>
            <person name="Minx P."/>
            <person name="Tomlinson C."/>
            <person name="Chen J."/>
            <person name="Wollam A."/>
            <person name="Pepin K.H."/>
            <person name="Bhonagiri V."/>
            <person name="Zhang X."/>
            <person name="Suruliraj S."/>
            <person name="Warren W."/>
            <person name="Mitreva M."/>
            <person name="Mardis E.R."/>
            <person name="Wilson R.K."/>
        </authorList>
    </citation>
    <scope>NUCLEOTIDE SEQUENCE [LARGE SCALE GENOMIC DNA]</scope>
    <source>
        <strain evidence="1 2">R496</strain>
    </source>
</reference>
<gene>
    <name evidence="1" type="ORF">HMPREF1378_02347</name>
</gene>
<comment type="caution">
    <text evidence="1">The sequence shown here is derived from an EMBL/GenBank/DDBJ whole genome shotgun (WGS) entry which is preliminary data.</text>
</comment>
<protein>
    <submittedName>
        <fullName evidence="1">Uncharacterized protein</fullName>
    </submittedName>
</protein>
<organism evidence="1 2">
    <name type="scientific">Enterococcus faecium R496</name>
    <dbReference type="NCBI Taxonomy" id="1134836"/>
    <lineage>
        <taxon>Bacteria</taxon>
        <taxon>Bacillati</taxon>
        <taxon>Bacillota</taxon>
        <taxon>Bacilli</taxon>
        <taxon>Lactobacillales</taxon>
        <taxon>Enterococcaceae</taxon>
        <taxon>Enterococcus</taxon>
    </lineage>
</organism>
<proteinExistence type="predicted"/>
<sequence>MIYTLKNDRENLIRPQQWTIENESEEIGRMADENKVVPLETLVINKEEFEQLFLDFFVQYDRIYDFSSSLDLFELEAEIIENSREENGKIIISVEKFNELFSETFEIDTDYYQPQEVFQSFRNQIIRSGKTVN</sequence>
<dbReference type="EMBL" id="AMAH01000172">
    <property type="protein sequence ID" value="EJX50432.1"/>
    <property type="molecule type" value="Genomic_DNA"/>
</dbReference>
<dbReference type="AlphaFoldDB" id="A0AAV3GTI4"/>
<evidence type="ECO:0000313" key="2">
    <source>
        <dbReference type="Proteomes" id="UP000006402"/>
    </source>
</evidence>
<name>A0AAV3GTI4_ENTFC</name>
<dbReference type="Proteomes" id="UP000006402">
    <property type="component" value="Unassembled WGS sequence"/>
</dbReference>
<evidence type="ECO:0000313" key="1">
    <source>
        <dbReference type="EMBL" id="EJX50432.1"/>
    </source>
</evidence>